<feature type="region of interest" description="Disordered" evidence="10">
    <location>
        <begin position="406"/>
        <end position="440"/>
    </location>
</feature>
<evidence type="ECO:0000256" key="5">
    <source>
        <dbReference type="ARBA" id="ARBA00022990"/>
    </source>
</evidence>
<dbReference type="EMBL" id="LSSM01002547">
    <property type="protein sequence ID" value="OMJ21288.1"/>
    <property type="molecule type" value="Genomic_DNA"/>
</dbReference>
<evidence type="ECO:0000313" key="11">
    <source>
        <dbReference type="EMBL" id="OMJ21288.1"/>
    </source>
</evidence>
<dbReference type="GO" id="GO:0032931">
    <property type="term" value="F:histone H3K56 acetyltransferase activity"/>
    <property type="evidence" value="ECO:0007669"/>
    <property type="project" value="TreeGrafter"/>
</dbReference>
<evidence type="ECO:0000256" key="4">
    <source>
        <dbReference type="ARBA" id="ARBA00022763"/>
    </source>
</evidence>
<proteinExistence type="predicted"/>
<reference evidence="12" key="1">
    <citation type="submission" date="2017-01" db="EMBL/GenBank/DDBJ databases">
        <authorList>
            <person name="Wang Y."/>
            <person name="White M."/>
            <person name="Kvist S."/>
            <person name="Moncalvo J.-M."/>
        </authorList>
    </citation>
    <scope>NUCLEOTIDE SEQUENCE [LARGE SCALE GENOMIC DNA]</scope>
    <source>
        <strain evidence="12">ID-206-W2</strain>
    </source>
</reference>
<dbReference type="PANTHER" id="PTHR31571:SF2">
    <property type="entry name" value="HISTONE ACETYLTRANSFERASE RTT109"/>
    <property type="match status" value="1"/>
</dbReference>
<accession>A0A1R1Y307</accession>
<evidence type="ECO:0000256" key="1">
    <source>
        <dbReference type="ARBA" id="ARBA00004123"/>
    </source>
</evidence>
<evidence type="ECO:0000256" key="2">
    <source>
        <dbReference type="ARBA" id="ARBA00013184"/>
    </source>
</evidence>
<organism evidence="11 12">
    <name type="scientific">Smittium culicis</name>
    <dbReference type="NCBI Taxonomy" id="133412"/>
    <lineage>
        <taxon>Eukaryota</taxon>
        <taxon>Fungi</taxon>
        <taxon>Fungi incertae sedis</taxon>
        <taxon>Zoopagomycota</taxon>
        <taxon>Kickxellomycotina</taxon>
        <taxon>Harpellomycetes</taxon>
        <taxon>Harpellales</taxon>
        <taxon>Legeriomycetaceae</taxon>
        <taxon>Smittium</taxon>
    </lineage>
</organism>
<evidence type="ECO:0000256" key="9">
    <source>
        <dbReference type="ARBA" id="ARBA00048940"/>
    </source>
</evidence>
<dbReference type="PANTHER" id="PTHR31571">
    <property type="entry name" value="ALTERED INHERITANCE OF MITOCHONDRIA PROTEIN 6"/>
    <property type="match status" value="1"/>
</dbReference>
<evidence type="ECO:0000256" key="7">
    <source>
        <dbReference type="ARBA" id="ARBA00023163"/>
    </source>
</evidence>
<evidence type="ECO:0000313" key="12">
    <source>
        <dbReference type="Proteomes" id="UP000187429"/>
    </source>
</evidence>
<dbReference type="InterPro" id="IPR016849">
    <property type="entry name" value="Rtt109"/>
</dbReference>
<dbReference type="InterPro" id="IPR013178">
    <property type="entry name" value="Histone_AcTrfase_Rtt109/CBP"/>
</dbReference>
<dbReference type="Proteomes" id="UP000187429">
    <property type="component" value="Unassembled WGS sequence"/>
</dbReference>
<evidence type="ECO:0000256" key="6">
    <source>
        <dbReference type="ARBA" id="ARBA00023015"/>
    </source>
</evidence>
<protein>
    <recommendedName>
        <fullName evidence="2">histone acetyltransferase</fullName>
        <ecNumber evidence="2">2.3.1.48</ecNumber>
    </recommendedName>
</protein>
<comment type="catalytic activity">
    <reaction evidence="9">
        <text>L-lysyl-[histone] + acetyl-CoA = N(6)-acetyl-L-lysyl-[histone] + CoA + H(+)</text>
        <dbReference type="Rhea" id="RHEA:21992"/>
        <dbReference type="Rhea" id="RHEA-COMP:9845"/>
        <dbReference type="Rhea" id="RHEA-COMP:11338"/>
        <dbReference type="ChEBI" id="CHEBI:15378"/>
        <dbReference type="ChEBI" id="CHEBI:29969"/>
        <dbReference type="ChEBI" id="CHEBI:57287"/>
        <dbReference type="ChEBI" id="CHEBI:57288"/>
        <dbReference type="ChEBI" id="CHEBI:61930"/>
        <dbReference type="EC" id="2.3.1.48"/>
    </reaction>
    <physiologicalReaction direction="left-to-right" evidence="9">
        <dbReference type="Rhea" id="RHEA:21993"/>
    </physiologicalReaction>
</comment>
<keyword evidence="8" id="KW-0539">Nucleus</keyword>
<dbReference type="GO" id="GO:0006355">
    <property type="term" value="P:regulation of DNA-templated transcription"/>
    <property type="evidence" value="ECO:0007669"/>
    <property type="project" value="InterPro"/>
</dbReference>
<keyword evidence="12" id="KW-1185">Reference proteome</keyword>
<dbReference type="SMART" id="SM01250">
    <property type="entry name" value="KAT11"/>
    <property type="match status" value="1"/>
</dbReference>
<dbReference type="OrthoDB" id="3361892at2759"/>
<sequence>MEQSFESILETLPSNSKLRLYNLTTPKTKTHNLIKNKVNSNETTFFEKSLILLALDTTNLNTDLSNEQLQNSPNANLPNKTQSITSETNHNFQFVAAIQAIRYTVHSQNPDLPPNNPPHQILYIEKVDSVPAHISTKDKLIGYARLLVIAYLNHHLAKNLNTSIYTFSKAQPEYLFATSSKNPAKKILENHHLNAWWKTTLEIAIKYYLITKPCRHPENSESPQSPCEYPQFYCYLPNADKNSIHWLRESPQATASATAATAEVATATAAAKAGIPANSQVSATGSKRSIDEAPIAVLWKSGFPFADQARAGDSFYCFPDDPIARLLEKKSNRCAPVSLFLDLLSITEECGVGHQVAFFNVAVAGGGGGRAALHASAGNGAVAAAGSAASPACSWADHSGAHARISAEIPPSIRRPPSGTETIGHASASGSGGGDTARSRSDAAQLSSFASGCRHELAGCVAARNFDDFVRALFDYSIDFSSTGTARSSTAKLASSLEALVGHTDIRGRGPASPNYDKLLLLAAKRAASRPSSPTNTSAGIAPTHLANANCPNTHSVNVLNANLVKRRKKN</sequence>
<keyword evidence="7" id="KW-0804">Transcription</keyword>
<dbReference type="InterPro" id="IPR051236">
    <property type="entry name" value="HAT_RTT109-like"/>
</dbReference>
<evidence type="ECO:0000256" key="3">
    <source>
        <dbReference type="ARBA" id="ARBA00022679"/>
    </source>
</evidence>
<dbReference type="GO" id="GO:0006974">
    <property type="term" value="P:DNA damage response"/>
    <property type="evidence" value="ECO:0007669"/>
    <property type="project" value="UniProtKB-KW"/>
</dbReference>
<keyword evidence="4" id="KW-0227">DNA damage</keyword>
<name>A0A1R1Y307_9FUNG</name>
<keyword evidence="5" id="KW-0007">Acetylation</keyword>
<comment type="subcellular location">
    <subcellularLocation>
        <location evidence="1">Nucleus</location>
    </subcellularLocation>
</comment>
<evidence type="ECO:0000256" key="8">
    <source>
        <dbReference type="ARBA" id="ARBA00023242"/>
    </source>
</evidence>
<comment type="caution">
    <text evidence="11">The sequence shown here is derived from an EMBL/GenBank/DDBJ whole genome shotgun (WGS) entry which is preliminary data.</text>
</comment>
<gene>
    <name evidence="11" type="ORF">AYI69_g5877</name>
</gene>
<dbReference type="PROSITE" id="PS51728">
    <property type="entry name" value="RTT109_HAT"/>
    <property type="match status" value="1"/>
</dbReference>
<keyword evidence="3" id="KW-0808">Transferase</keyword>
<evidence type="ECO:0000256" key="10">
    <source>
        <dbReference type="SAM" id="MobiDB-lite"/>
    </source>
</evidence>
<dbReference type="Pfam" id="PF08214">
    <property type="entry name" value="HAT_KAT11"/>
    <property type="match status" value="1"/>
</dbReference>
<dbReference type="AlphaFoldDB" id="A0A1R1Y307"/>
<keyword evidence="6" id="KW-0805">Transcription regulation</keyword>
<dbReference type="EC" id="2.3.1.48" evidence="2"/>
<dbReference type="GO" id="GO:0005634">
    <property type="term" value="C:nucleus"/>
    <property type="evidence" value="ECO:0007669"/>
    <property type="project" value="UniProtKB-SubCell"/>
</dbReference>